<dbReference type="PANTHER" id="PTHR38659">
    <property type="entry name" value="METAL-DEPENDENT PHOSPHOHYDROLASE"/>
    <property type="match status" value="1"/>
</dbReference>
<dbReference type="EMBL" id="WBZC01000001">
    <property type="protein sequence ID" value="KAB3540979.1"/>
    <property type="molecule type" value="Genomic_DNA"/>
</dbReference>
<dbReference type="Gene3D" id="1.10.3210.10">
    <property type="entry name" value="Hypothetical protein af1432"/>
    <property type="match status" value="1"/>
</dbReference>
<feature type="domain" description="HD" evidence="1">
    <location>
        <begin position="20"/>
        <end position="107"/>
    </location>
</feature>
<dbReference type="PANTHER" id="PTHR38659:SF1">
    <property type="entry name" value="METAL DEPENDENT PHOSPHOHYDROLASE"/>
    <property type="match status" value="1"/>
</dbReference>
<dbReference type="RefSeq" id="WP_151859567.1">
    <property type="nucleotide sequence ID" value="NZ_WBZC01000001.1"/>
</dbReference>
<accession>A0A6I0FQZ7</accession>
<dbReference type="AlphaFoldDB" id="A0A6I0FQZ7"/>
<comment type="caution">
    <text evidence="2">The sequence shown here is derived from an EMBL/GenBank/DDBJ whole genome shotgun (WGS) entry which is preliminary data.</text>
</comment>
<reference evidence="2 3" key="1">
    <citation type="submission" date="2019-10" db="EMBL/GenBank/DDBJ databases">
        <title>Alkaliphilus serpentinus sp. nov. and Alkaliphilus pronyensis sp. nov., two novel anaerobic alkaliphilic species isolated from the serpentinized-hosted hydrothermal field of the Prony Bay (New Caledonia).</title>
        <authorList>
            <person name="Postec A."/>
        </authorList>
    </citation>
    <scope>NUCLEOTIDE SEQUENCE [LARGE SCALE GENOMIC DNA]</scope>
    <source>
        <strain evidence="2 3">LacV</strain>
    </source>
</reference>
<dbReference type="SUPFAM" id="SSF109604">
    <property type="entry name" value="HD-domain/PDEase-like"/>
    <property type="match status" value="1"/>
</dbReference>
<sequence>MNRKDAFEILKKYVKSDSLIKHSLAVEAGMLGYGELLKEDVEKWGITGLTHDIDFEMYPNEHPFKGEEILRNEGFQEDIIYAVKGHADFTGTERVSNLDKALYAVDELGSFIVACALVRPSRSFDDLEVKSVKKKIKDKAFAKAVNRDIIKKAAEEFGIELSTHIENMIGFLRKREAQLKEQGYSLLD</sequence>
<name>A0A6I0FQZ7_9FIRM</name>
<dbReference type="Proteomes" id="UP000432715">
    <property type="component" value="Unassembled WGS sequence"/>
</dbReference>
<dbReference type="OrthoDB" id="9801160at2"/>
<dbReference type="InterPro" id="IPR006674">
    <property type="entry name" value="HD_domain"/>
</dbReference>
<evidence type="ECO:0000313" key="3">
    <source>
        <dbReference type="Proteomes" id="UP000432715"/>
    </source>
</evidence>
<keyword evidence="3" id="KW-1185">Reference proteome</keyword>
<evidence type="ECO:0000313" key="2">
    <source>
        <dbReference type="EMBL" id="KAB3540979.1"/>
    </source>
</evidence>
<dbReference type="Pfam" id="PF01966">
    <property type="entry name" value="HD"/>
    <property type="match status" value="1"/>
</dbReference>
<protein>
    <submittedName>
        <fullName evidence="2">HD domain-containing protein</fullName>
    </submittedName>
</protein>
<organism evidence="2 3">
    <name type="scientific">Alkaliphilus pronyensis</name>
    <dbReference type="NCBI Taxonomy" id="1482732"/>
    <lineage>
        <taxon>Bacteria</taxon>
        <taxon>Bacillati</taxon>
        <taxon>Bacillota</taxon>
        <taxon>Clostridia</taxon>
        <taxon>Peptostreptococcales</taxon>
        <taxon>Natronincolaceae</taxon>
        <taxon>Alkaliphilus</taxon>
    </lineage>
</organism>
<evidence type="ECO:0000259" key="1">
    <source>
        <dbReference type="Pfam" id="PF01966"/>
    </source>
</evidence>
<proteinExistence type="predicted"/>
<gene>
    <name evidence="2" type="ORF">F8154_00220</name>
</gene>